<keyword evidence="2" id="KW-1185">Reference proteome</keyword>
<dbReference type="Proteomes" id="UP001576784">
    <property type="component" value="Unassembled WGS sequence"/>
</dbReference>
<dbReference type="RefSeq" id="WP_413267717.1">
    <property type="nucleotide sequence ID" value="NZ_JBHFNR010000279.1"/>
</dbReference>
<dbReference type="EMBL" id="JBHFNR010000279">
    <property type="protein sequence ID" value="MFB2898115.1"/>
    <property type="molecule type" value="Genomic_DNA"/>
</dbReference>
<gene>
    <name evidence="1" type="ORF">ACE1CI_34805</name>
</gene>
<reference evidence="1 2" key="1">
    <citation type="submission" date="2024-09" db="EMBL/GenBank/DDBJ databases">
        <title>Floridaenema gen nov. (Aerosakkonemataceae, Aerosakkonematales ord. nov., Cyanobacteria) from benthic tropical and subtropical fresh waters, with the description of four new species.</title>
        <authorList>
            <person name="Moretto J.A."/>
            <person name="Berthold D.E."/>
            <person name="Lefler F.W."/>
            <person name="Huang I.-S."/>
            <person name="Laughinghouse H. IV."/>
        </authorList>
    </citation>
    <scope>NUCLEOTIDE SEQUENCE [LARGE SCALE GENOMIC DNA]</scope>
    <source>
        <strain evidence="1 2">BLCC-F50</strain>
    </source>
</reference>
<proteinExistence type="predicted"/>
<evidence type="ECO:0000313" key="2">
    <source>
        <dbReference type="Proteomes" id="UP001576784"/>
    </source>
</evidence>
<sequence length="70" mass="7876">MNVTDLLPMLQSLSRADKLKASEFLASELAKEEAETQQKPSFSSVTLYNSFEAVQKLAKLLEEDKRKNDA</sequence>
<name>A0ABV4Y304_9CYAN</name>
<comment type="caution">
    <text evidence="1">The sequence shown here is derived from an EMBL/GenBank/DDBJ whole genome shotgun (WGS) entry which is preliminary data.</text>
</comment>
<organism evidence="1 2">
    <name type="scientific">Floridaenema flaviceps BLCC-F50</name>
    <dbReference type="NCBI Taxonomy" id="3153642"/>
    <lineage>
        <taxon>Bacteria</taxon>
        <taxon>Bacillati</taxon>
        <taxon>Cyanobacteriota</taxon>
        <taxon>Cyanophyceae</taxon>
        <taxon>Oscillatoriophycideae</taxon>
        <taxon>Aerosakkonematales</taxon>
        <taxon>Aerosakkonemataceae</taxon>
        <taxon>Floridanema</taxon>
        <taxon>Floridanema flaviceps</taxon>
    </lineage>
</organism>
<evidence type="ECO:0000313" key="1">
    <source>
        <dbReference type="EMBL" id="MFB2898115.1"/>
    </source>
</evidence>
<accession>A0ABV4Y304</accession>
<protein>
    <submittedName>
        <fullName evidence="1">Uncharacterized protein</fullName>
    </submittedName>
</protein>